<feature type="transmembrane region" description="Helical" evidence="1">
    <location>
        <begin position="47"/>
        <end position="69"/>
    </location>
</feature>
<keyword evidence="1" id="KW-0812">Transmembrane</keyword>
<keyword evidence="3" id="KW-1185">Reference proteome</keyword>
<gene>
    <name evidence="2" type="ORF">SAMN05444584_1549</name>
</gene>
<accession>A0A217EHC9</accession>
<feature type="transmembrane region" description="Helical" evidence="1">
    <location>
        <begin position="21"/>
        <end position="41"/>
    </location>
</feature>
<name>A0A217EHC9_9GAMM</name>
<proteinExistence type="predicted"/>
<evidence type="ECO:0000313" key="3">
    <source>
        <dbReference type="Proteomes" id="UP000243463"/>
    </source>
</evidence>
<keyword evidence="1" id="KW-1133">Transmembrane helix</keyword>
<sequence length="436" mass="49236">MGLETAQPSSPNLKRSKRYATIALLSAIIAWIVLLISAHVFPQHQWIIHLLMLSAEAGVVGGFADWYAITVLFRNPFGKLPIPGFLRDHTEIIPRNKARIAESMGHFVQENFLSPHVVETSLQRTDLSMSIGNWLNNPNNSRQITEAMQNTLPKIFDFIEQEKIAQFIQSNSLQWIENTKINRLAGEMLHSILDNDFHEDLLQHSLDLAHQWVLAHPQEMRDITTKLFKELGISKLSKGASWIGIDMQQRTVDSFIEQLEDMLQNPAHPWRHYVDTYGQALMQDLQNDDSEASVRLNASKDALLQSPQLVNFISSAIIILFNAIKDDLAKEQSGIAMNIQAAIELVGKNLIDSQEVRHLLNSRLSTLAIHFSGQYSDKVIRFISTRIQEWDSTEMIAKIENEVGADLHMIRVNGVLVGAFIGLVLGLIRLAVDVIF</sequence>
<evidence type="ECO:0000256" key="1">
    <source>
        <dbReference type="SAM" id="Phobius"/>
    </source>
</evidence>
<dbReference type="RefSeq" id="WP_088823633.1">
    <property type="nucleotide sequence ID" value="NZ_FZLN01000002.1"/>
</dbReference>
<dbReference type="AlphaFoldDB" id="A0A217EHC9"/>
<evidence type="ECO:0000313" key="2">
    <source>
        <dbReference type="EMBL" id="SNQ29590.1"/>
    </source>
</evidence>
<dbReference type="OrthoDB" id="9769590at2"/>
<dbReference type="PANTHER" id="PTHR38442:SF1">
    <property type="entry name" value="INNER MEMBRANE PROTEIN"/>
    <property type="match status" value="1"/>
</dbReference>
<dbReference type="InterPro" id="IPR007383">
    <property type="entry name" value="DUF445"/>
</dbReference>
<dbReference type="EMBL" id="FZLN01000002">
    <property type="protein sequence ID" value="SNQ29590.1"/>
    <property type="molecule type" value="Genomic_DNA"/>
</dbReference>
<protein>
    <submittedName>
        <fullName evidence="2">Uncharacterized membrane-anchored protein YjiN, DUF445 family</fullName>
    </submittedName>
</protein>
<dbReference type="Proteomes" id="UP000243463">
    <property type="component" value="Unassembled WGS sequence"/>
</dbReference>
<dbReference type="GO" id="GO:0005886">
    <property type="term" value="C:plasma membrane"/>
    <property type="evidence" value="ECO:0007669"/>
    <property type="project" value="TreeGrafter"/>
</dbReference>
<dbReference type="Pfam" id="PF04286">
    <property type="entry name" value="DUF445"/>
    <property type="match status" value="1"/>
</dbReference>
<dbReference type="PANTHER" id="PTHR38442">
    <property type="entry name" value="INNER MEMBRANE PROTEIN-RELATED"/>
    <property type="match status" value="1"/>
</dbReference>
<reference evidence="3" key="1">
    <citation type="submission" date="2017-06" db="EMBL/GenBank/DDBJ databases">
        <authorList>
            <person name="Varghese N."/>
            <person name="Submissions S."/>
        </authorList>
    </citation>
    <scope>NUCLEOTIDE SEQUENCE [LARGE SCALE GENOMIC DNA]</scope>
    <source>
        <strain evidence="3">ANC 5114</strain>
    </source>
</reference>
<keyword evidence="1" id="KW-0472">Membrane</keyword>
<feature type="transmembrane region" description="Helical" evidence="1">
    <location>
        <begin position="414"/>
        <end position="432"/>
    </location>
</feature>
<organism evidence="2 3">
    <name type="scientific">Acinetobacter apis</name>
    <dbReference type="NCBI Taxonomy" id="1229165"/>
    <lineage>
        <taxon>Bacteria</taxon>
        <taxon>Pseudomonadati</taxon>
        <taxon>Pseudomonadota</taxon>
        <taxon>Gammaproteobacteria</taxon>
        <taxon>Moraxellales</taxon>
        <taxon>Moraxellaceae</taxon>
        <taxon>Acinetobacter</taxon>
    </lineage>
</organism>